<name>A0A8J4AFC5_9ACTN</name>
<evidence type="ECO:0000313" key="10">
    <source>
        <dbReference type="Proteomes" id="UP000614996"/>
    </source>
</evidence>
<dbReference type="Proteomes" id="UP000614996">
    <property type="component" value="Unassembled WGS sequence"/>
</dbReference>
<dbReference type="CDD" id="cd03467">
    <property type="entry name" value="Rieske"/>
    <property type="match status" value="1"/>
</dbReference>
<feature type="region of interest" description="Disordered" evidence="7">
    <location>
        <begin position="281"/>
        <end position="342"/>
    </location>
</feature>
<feature type="compositionally biased region" description="Low complexity" evidence="7">
    <location>
        <begin position="294"/>
        <end position="312"/>
    </location>
</feature>
<evidence type="ECO:0000259" key="8">
    <source>
        <dbReference type="PROSITE" id="PS51296"/>
    </source>
</evidence>
<dbReference type="PROSITE" id="PS51296">
    <property type="entry name" value="RIESKE"/>
    <property type="match status" value="1"/>
</dbReference>
<dbReference type="GO" id="GO:0016705">
    <property type="term" value="F:oxidoreductase activity, acting on paired donors, with incorporation or reduction of molecular oxygen"/>
    <property type="evidence" value="ECO:0007669"/>
    <property type="project" value="UniProtKB-ARBA"/>
</dbReference>
<keyword evidence="2" id="KW-0479">Metal-binding</keyword>
<dbReference type="Gene3D" id="2.102.10.10">
    <property type="entry name" value="Rieske [2Fe-2S] iron-sulphur domain"/>
    <property type="match status" value="1"/>
</dbReference>
<feature type="domain" description="Rieske" evidence="8">
    <location>
        <begin position="185"/>
        <end position="281"/>
    </location>
</feature>
<dbReference type="PANTHER" id="PTHR21496">
    <property type="entry name" value="FERREDOXIN-RELATED"/>
    <property type="match status" value="1"/>
</dbReference>
<dbReference type="PANTHER" id="PTHR21496:SF0">
    <property type="entry name" value="RIESKE DOMAIN-CONTAINING PROTEIN"/>
    <property type="match status" value="1"/>
</dbReference>
<dbReference type="RefSeq" id="WP_207126278.1">
    <property type="nucleotide sequence ID" value="NZ_BOPO01000073.1"/>
</dbReference>
<reference evidence="10" key="1">
    <citation type="journal article" date="2021" name="Int. J. Syst. Evol. Microbiol.">
        <title>Actinocatenispora comari sp. nov., an endophytic actinomycete isolated from aerial parts of Comarum salesowianum.</title>
        <authorList>
            <person name="Oyunbileg N."/>
            <person name="Iizaka Y."/>
            <person name="Hamada M."/>
            <person name="Davaapurev B.O."/>
            <person name="Fukumoto A."/>
            <person name="Tsetseg B."/>
            <person name="Kato F."/>
            <person name="Tamura T."/>
            <person name="Batkhuu J."/>
            <person name="Anzai Y."/>
        </authorList>
    </citation>
    <scope>NUCLEOTIDE SEQUENCE [LARGE SCALE GENOMIC DNA]</scope>
    <source>
        <strain evidence="10">NUM-2625</strain>
    </source>
</reference>
<dbReference type="GO" id="GO:0051537">
    <property type="term" value="F:2 iron, 2 sulfur cluster binding"/>
    <property type="evidence" value="ECO:0007669"/>
    <property type="project" value="UniProtKB-KW"/>
</dbReference>
<evidence type="ECO:0000256" key="7">
    <source>
        <dbReference type="SAM" id="MobiDB-lite"/>
    </source>
</evidence>
<sequence>MDAKRLAAAQPWLDRLADRVQPTVRRLLGGRLHDLLDGTWLGAPLHPALTDVPVGSWSAAFVLDAAAGLTRSSTLARAADATLLVSVLGAAPTALTGAADWRDLTGEDRRLATLHGVLNVVGLGFAVASLGRRARGHRGSGRLLSATGLAFSGLAAHLGGELSFGLGVRVDHGRLVARSAPDEFTAVLQESDLADGAMAVVRVDGFPVLVTRDRSGTLRAIADTCSHAGGPLHAGERDGDVVTCPWHGSRIDLCSGAVVEGPAVFGQFVYQVRARNGTIEVRRMPPDAAPEPPTGTDAHPATDAAAATVTDAGSKHDTDGGGPSTDAGGPGAPTSEPPGFERDIRPLFRRKDVEAMKQAFDLSSYQSVRDHADGIHQRLADGSMPCDGRWPADQVQLFHAWMTAGFPR</sequence>
<organism evidence="9 10">
    <name type="scientific">Actinocatenispora comari</name>
    <dbReference type="NCBI Taxonomy" id="2807577"/>
    <lineage>
        <taxon>Bacteria</taxon>
        <taxon>Bacillati</taxon>
        <taxon>Actinomycetota</taxon>
        <taxon>Actinomycetes</taxon>
        <taxon>Micromonosporales</taxon>
        <taxon>Micromonosporaceae</taxon>
        <taxon>Actinocatenispora</taxon>
    </lineage>
</organism>
<dbReference type="InterPro" id="IPR017941">
    <property type="entry name" value="Rieske_2Fe-2S"/>
</dbReference>
<evidence type="ECO:0000256" key="5">
    <source>
        <dbReference type="ARBA" id="ARBA00034078"/>
    </source>
</evidence>
<keyword evidence="4" id="KW-0411">Iron-sulfur</keyword>
<accession>A0A8J4AFC5</accession>
<evidence type="ECO:0000256" key="1">
    <source>
        <dbReference type="ARBA" id="ARBA00022714"/>
    </source>
</evidence>
<dbReference type="Pfam" id="PF00355">
    <property type="entry name" value="Rieske"/>
    <property type="match status" value="1"/>
</dbReference>
<proteinExistence type="inferred from homology"/>
<keyword evidence="10" id="KW-1185">Reference proteome</keyword>
<gene>
    <name evidence="9" type="ORF">NUM_38190</name>
</gene>
<protein>
    <recommendedName>
        <fullName evidence="8">Rieske domain-containing protein</fullName>
    </recommendedName>
</protein>
<dbReference type="EMBL" id="BOPO01000073">
    <property type="protein sequence ID" value="GIL28565.1"/>
    <property type="molecule type" value="Genomic_DNA"/>
</dbReference>
<dbReference type="SUPFAM" id="SSF50022">
    <property type="entry name" value="ISP domain"/>
    <property type="match status" value="1"/>
</dbReference>
<dbReference type="InterPro" id="IPR019251">
    <property type="entry name" value="DUF2231_TM"/>
</dbReference>
<dbReference type="GO" id="GO:0004497">
    <property type="term" value="F:monooxygenase activity"/>
    <property type="evidence" value="ECO:0007669"/>
    <property type="project" value="UniProtKB-ARBA"/>
</dbReference>
<evidence type="ECO:0000256" key="4">
    <source>
        <dbReference type="ARBA" id="ARBA00023014"/>
    </source>
</evidence>
<keyword evidence="3" id="KW-0408">Iron</keyword>
<dbReference type="GO" id="GO:0046872">
    <property type="term" value="F:metal ion binding"/>
    <property type="evidence" value="ECO:0007669"/>
    <property type="project" value="UniProtKB-KW"/>
</dbReference>
<comment type="cofactor">
    <cofactor evidence="5">
        <name>[2Fe-2S] cluster</name>
        <dbReference type="ChEBI" id="CHEBI:190135"/>
    </cofactor>
</comment>
<dbReference type="AlphaFoldDB" id="A0A8J4AFC5"/>
<dbReference type="InterPro" id="IPR036922">
    <property type="entry name" value="Rieske_2Fe-2S_sf"/>
</dbReference>
<dbReference type="Pfam" id="PF09990">
    <property type="entry name" value="DUF2231"/>
    <property type="match status" value="1"/>
</dbReference>
<evidence type="ECO:0000256" key="6">
    <source>
        <dbReference type="ARBA" id="ARBA00038001"/>
    </source>
</evidence>
<keyword evidence="1" id="KW-0001">2Fe-2S</keyword>
<evidence type="ECO:0000313" key="9">
    <source>
        <dbReference type="EMBL" id="GIL28565.1"/>
    </source>
</evidence>
<comment type="caution">
    <text evidence="9">The sequence shown here is derived from an EMBL/GenBank/DDBJ whole genome shotgun (WGS) entry which is preliminary data.</text>
</comment>
<evidence type="ECO:0000256" key="3">
    <source>
        <dbReference type="ARBA" id="ARBA00023004"/>
    </source>
</evidence>
<evidence type="ECO:0000256" key="2">
    <source>
        <dbReference type="ARBA" id="ARBA00022723"/>
    </source>
</evidence>
<comment type="similarity">
    <text evidence="6">Belongs to the bacterial ring-hydroxylating dioxygenase ferredoxin component family.</text>
</comment>
<feature type="compositionally biased region" description="Gly residues" evidence="7">
    <location>
        <begin position="320"/>
        <end position="331"/>
    </location>
</feature>